<evidence type="ECO:0000313" key="1">
    <source>
        <dbReference type="EMBL" id="MEL1247081.1"/>
    </source>
</evidence>
<accession>A0ABU9I3U5</accession>
<keyword evidence="2" id="KW-1185">Reference proteome</keyword>
<dbReference type="EMBL" id="JBBYHT010000001">
    <property type="protein sequence ID" value="MEL1247081.1"/>
    <property type="molecule type" value="Genomic_DNA"/>
</dbReference>
<protein>
    <submittedName>
        <fullName evidence="1">Uncharacterized protein</fullName>
    </submittedName>
</protein>
<proteinExistence type="predicted"/>
<dbReference type="RefSeq" id="WP_341681931.1">
    <property type="nucleotide sequence ID" value="NZ_JBBYHT010000001.1"/>
</dbReference>
<organism evidence="1 2">
    <name type="scientific">Flavobacterium helocola</name>
    <dbReference type="NCBI Taxonomy" id="3139139"/>
    <lineage>
        <taxon>Bacteria</taxon>
        <taxon>Pseudomonadati</taxon>
        <taxon>Bacteroidota</taxon>
        <taxon>Flavobacteriia</taxon>
        <taxon>Flavobacteriales</taxon>
        <taxon>Flavobacteriaceae</taxon>
        <taxon>Flavobacterium</taxon>
    </lineage>
</organism>
<comment type="caution">
    <text evidence="1">The sequence shown here is derived from an EMBL/GenBank/DDBJ whole genome shotgun (WGS) entry which is preliminary data.</text>
</comment>
<dbReference type="Proteomes" id="UP001393056">
    <property type="component" value="Unassembled WGS sequence"/>
</dbReference>
<reference evidence="1 2" key="1">
    <citation type="submission" date="2024-04" db="EMBL/GenBank/DDBJ databases">
        <title>Flavobacterium sp. DGU41 16S ribosomal RNA gene Genome sequencing and assembly.</title>
        <authorList>
            <person name="Park S."/>
        </authorList>
    </citation>
    <scope>NUCLEOTIDE SEQUENCE [LARGE SCALE GENOMIC DNA]</scope>
    <source>
        <strain evidence="1 2">DGU41</strain>
    </source>
</reference>
<sequence>MKEFGFSMNNPEGWFAYNRNQIVSNINQFDLNKDEIDRFSKQVDKSIEYITLSKYQKGKYLGAIPTINIRVDKNPTKDILELQKALYLSLEQNKATFKNLHFIEKSNIVDIEGTKIIRTIFSYTLKIENVEYKLKSYKVLIPVGKFYININFIEEENKEDNSILYEELINSIKIINSEK</sequence>
<evidence type="ECO:0000313" key="2">
    <source>
        <dbReference type="Proteomes" id="UP001393056"/>
    </source>
</evidence>
<name>A0ABU9I3U5_9FLAO</name>
<gene>
    <name evidence="1" type="ORF">AAEO58_03405</name>
</gene>